<protein>
    <submittedName>
        <fullName evidence="12">General transcription repressor</fullName>
    </submittedName>
</protein>
<dbReference type="InterPro" id="IPR020472">
    <property type="entry name" value="WD40_PAC1"/>
</dbReference>
<dbReference type="PRINTS" id="PR00320">
    <property type="entry name" value="GPROTEINBRPT"/>
</dbReference>
<evidence type="ECO:0000256" key="5">
    <source>
        <dbReference type="ARBA" id="ARBA00023015"/>
    </source>
</evidence>
<sequence>AGNHIQELTAIQQSLNDLQRSHLTIKQKYEEEIARLQKELEMRGGPPAPGAAGAAPGSAHAPPPPAIGQGGSMLESVMGGPPGPANGVHPGYAAGYPNGAVTPQQHAKRLRSDTSESLHPTPGQVPPPVSGAGPYPANYAPGTPHDKSGKLGKPLTPTGAGPTPPQPHGTPTGKDGAVVPKRKTSGSSTVGPPGRSAGPAKQMVAVNSAPGAAPAAITDVDPNAVPSDLKVEGSDWFAIFNPKVPRALDMDLLYSLEHSSVVCCVRFSADGKYLATGCNRTAQIFDAEGCEPVITLNDESVSKEGDLYIRSVCFSPDGAYLATGAEDKLIRIWDIKARRIIHTLHGHEQDIYSLDYSADGKLIVSGSGDRTARLWDATTGQMLFSLATDDLGPKDAGVTSVAMSPDGRFVAAGSLDRMVRVWDAKTSAMIERLEGHKDSVYSVAFTPDGQSLVSGSLDKTIKIWDLAAIQRNASSGAANGSNPGTPKAGLCRATLAGHKDFVLSVACSPCGRWIVSGSKDRSVQFWDAHSTNTQFMLQGHKNSVISVSVSPQRGMFATGS</sequence>
<dbReference type="OrthoDB" id="17410at2759"/>
<evidence type="ECO:0000256" key="6">
    <source>
        <dbReference type="ARBA" id="ARBA00023163"/>
    </source>
</evidence>
<evidence type="ECO:0000256" key="3">
    <source>
        <dbReference type="ARBA" id="ARBA00022574"/>
    </source>
</evidence>
<evidence type="ECO:0000256" key="10">
    <source>
        <dbReference type="SAM" id="MobiDB-lite"/>
    </source>
</evidence>
<feature type="repeat" description="WD" evidence="9">
    <location>
        <begin position="537"/>
        <end position="560"/>
    </location>
</feature>
<dbReference type="PROSITE" id="PS00678">
    <property type="entry name" value="WD_REPEATS_1"/>
    <property type="match status" value="4"/>
</dbReference>
<name>A0A9W7ZNH3_9FUNG</name>
<dbReference type="PROSITE" id="PS50082">
    <property type="entry name" value="WD_REPEATS_2"/>
    <property type="match status" value="6"/>
</dbReference>
<proteinExistence type="inferred from homology"/>
<feature type="compositionally biased region" description="Low complexity" evidence="10">
    <location>
        <begin position="50"/>
        <end position="60"/>
    </location>
</feature>
<dbReference type="InterPro" id="IPR013890">
    <property type="entry name" value="Tscrpt_rep_Tup1_N"/>
</dbReference>
<dbReference type="GO" id="GO:0005634">
    <property type="term" value="C:nucleus"/>
    <property type="evidence" value="ECO:0007669"/>
    <property type="project" value="UniProtKB-SubCell"/>
</dbReference>
<feature type="repeat" description="WD" evidence="9">
    <location>
        <begin position="433"/>
        <end position="474"/>
    </location>
</feature>
<comment type="subcellular location">
    <subcellularLocation>
        <location evidence="1">Nucleus</location>
    </subcellularLocation>
</comment>
<dbReference type="CDD" id="cd00200">
    <property type="entry name" value="WD40"/>
    <property type="match status" value="1"/>
</dbReference>
<feature type="non-terminal residue" evidence="12">
    <location>
        <position position="1"/>
    </location>
</feature>
<dbReference type="SMART" id="SM00320">
    <property type="entry name" value="WD40"/>
    <property type="match status" value="6"/>
</dbReference>
<evidence type="ECO:0000256" key="9">
    <source>
        <dbReference type="PROSITE-ProRule" id="PRU00221"/>
    </source>
</evidence>
<dbReference type="PANTHER" id="PTHR44156">
    <property type="entry name" value="SUPERNUMERARY LIMBS, ISOFORM B-RELATED"/>
    <property type="match status" value="1"/>
</dbReference>
<dbReference type="Gene3D" id="2.130.10.10">
    <property type="entry name" value="YVTN repeat-like/Quinoprotein amine dehydrogenase"/>
    <property type="match status" value="1"/>
</dbReference>
<keyword evidence="2" id="KW-0678">Repressor</keyword>
<dbReference type="Pfam" id="PF00400">
    <property type="entry name" value="WD40"/>
    <property type="match status" value="7"/>
</dbReference>
<keyword evidence="6" id="KW-0804">Transcription</keyword>
<dbReference type="InterPro" id="IPR015943">
    <property type="entry name" value="WD40/YVTN_repeat-like_dom_sf"/>
</dbReference>
<keyword evidence="7" id="KW-0539">Nucleus</keyword>
<feature type="region of interest" description="Disordered" evidence="10">
    <location>
        <begin position="41"/>
        <end position="201"/>
    </location>
</feature>
<feature type="domain" description="Transcriptional repressor Tup1 N-terminal" evidence="11">
    <location>
        <begin position="3"/>
        <end position="43"/>
    </location>
</feature>
<dbReference type="Pfam" id="PF08581">
    <property type="entry name" value="Tup_N"/>
    <property type="match status" value="1"/>
</dbReference>
<feature type="repeat" description="WD" evidence="9">
    <location>
        <begin position="344"/>
        <end position="385"/>
    </location>
</feature>
<evidence type="ECO:0000256" key="7">
    <source>
        <dbReference type="ARBA" id="ARBA00023242"/>
    </source>
</evidence>
<evidence type="ECO:0000256" key="1">
    <source>
        <dbReference type="ARBA" id="ARBA00004123"/>
    </source>
</evidence>
<feature type="non-terminal residue" evidence="12">
    <location>
        <position position="560"/>
    </location>
</feature>
<dbReference type="FunFam" id="2.130.10.10:FF:000503">
    <property type="entry name" value="Glucose repression regulatory protein TUP1"/>
    <property type="match status" value="1"/>
</dbReference>
<feature type="repeat" description="WD" evidence="9">
    <location>
        <begin position="495"/>
        <end position="536"/>
    </location>
</feature>
<evidence type="ECO:0000256" key="2">
    <source>
        <dbReference type="ARBA" id="ARBA00022491"/>
    </source>
</evidence>
<evidence type="ECO:0000313" key="13">
    <source>
        <dbReference type="Proteomes" id="UP001150569"/>
    </source>
</evidence>
<dbReference type="EMBL" id="JANBPT010002119">
    <property type="protein sequence ID" value="KAJ1903660.1"/>
    <property type="molecule type" value="Genomic_DNA"/>
</dbReference>
<feature type="repeat" description="WD" evidence="9">
    <location>
        <begin position="309"/>
        <end position="343"/>
    </location>
</feature>
<evidence type="ECO:0000259" key="11">
    <source>
        <dbReference type="Pfam" id="PF08581"/>
    </source>
</evidence>
<feature type="repeat" description="WD" evidence="9">
    <location>
        <begin position="391"/>
        <end position="432"/>
    </location>
</feature>
<keyword evidence="3 9" id="KW-0853">WD repeat</keyword>
<comment type="caution">
    <text evidence="12">The sequence shown here is derived from an EMBL/GenBank/DDBJ whole genome shotgun (WGS) entry which is preliminary data.</text>
</comment>
<dbReference type="Gene3D" id="1.20.5.340">
    <property type="match status" value="1"/>
</dbReference>
<evidence type="ECO:0000313" key="12">
    <source>
        <dbReference type="EMBL" id="KAJ1903660.1"/>
    </source>
</evidence>
<dbReference type="InterPro" id="IPR019775">
    <property type="entry name" value="WD40_repeat_CS"/>
</dbReference>
<keyword evidence="13" id="KW-1185">Reference proteome</keyword>
<dbReference type="InterPro" id="IPR053299">
    <property type="entry name" value="ASTRA_WD_repeat"/>
</dbReference>
<gene>
    <name evidence="12" type="primary">TUP1_2</name>
    <name evidence="12" type="ORF">IWQ60_012552</name>
</gene>
<dbReference type="AlphaFoldDB" id="A0A9W7ZNH3"/>
<evidence type="ECO:0000256" key="8">
    <source>
        <dbReference type="ARBA" id="ARBA00060760"/>
    </source>
</evidence>
<keyword evidence="5" id="KW-0805">Transcription regulation</keyword>
<dbReference type="InterPro" id="IPR001680">
    <property type="entry name" value="WD40_rpt"/>
</dbReference>
<evidence type="ECO:0000256" key="4">
    <source>
        <dbReference type="ARBA" id="ARBA00022737"/>
    </source>
</evidence>
<dbReference type="PROSITE" id="PS50294">
    <property type="entry name" value="WD_REPEATS_REGION"/>
    <property type="match status" value="6"/>
</dbReference>
<comment type="similarity">
    <text evidence="8">Belongs to the WD repeat TUP1 family.</text>
</comment>
<organism evidence="12 13">
    <name type="scientific">Tieghemiomyces parasiticus</name>
    <dbReference type="NCBI Taxonomy" id="78921"/>
    <lineage>
        <taxon>Eukaryota</taxon>
        <taxon>Fungi</taxon>
        <taxon>Fungi incertae sedis</taxon>
        <taxon>Zoopagomycota</taxon>
        <taxon>Kickxellomycotina</taxon>
        <taxon>Dimargaritomycetes</taxon>
        <taxon>Dimargaritales</taxon>
        <taxon>Dimargaritaceae</taxon>
        <taxon>Tieghemiomyces</taxon>
    </lineage>
</organism>
<dbReference type="InterPro" id="IPR036322">
    <property type="entry name" value="WD40_repeat_dom_sf"/>
</dbReference>
<dbReference type="SUPFAM" id="SSF50978">
    <property type="entry name" value="WD40 repeat-like"/>
    <property type="match status" value="1"/>
</dbReference>
<dbReference type="Proteomes" id="UP001150569">
    <property type="component" value="Unassembled WGS sequence"/>
</dbReference>
<reference evidence="12" key="1">
    <citation type="submission" date="2022-07" db="EMBL/GenBank/DDBJ databases">
        <title>Phylogenomic reconstructions and comparative analyses of Kickxellomycotina fungi.</title>
        <authorList>
            <person name="Reynolds N.K."/>
            <person name="Stajich J.E."/>
            <person name="Barry K."/>
            <person name="Grigoriev I.V."/>
            <person name="Crous P."/>
            <person name="Smith M.E."/>
        </authorList>
    </citation>
    <scope>NUCLEOTIDE SEQUENCE</scope>
    <source>
        <strain evidence="12">RSA 861</strain>
    </source>
</reference>
<feature type="compositionally biased region" description="Low complexity" evidence="10">
    <location>
        <begin position="152"/>
        <end position="161"/>
    </location>
</feature>
<keyword evidence="4" id="KW-0677">Repeat</keyword>
<accession>A0A9W7ZNH3</accession>